<dbReference type="InterPro" id="IPR003100">
    <property type="entry name" value="PAZ_dom"/>
</dbReference>
<evidence type="ECO:0000256" key="6">
    <source>
        <dbReference type="ARBA" id="ARBA00022884"/>
    </source>
</evidence>
<evidence type="ECO:0000256" key="9">
    <source>
        <dbReference type="ARBA" id="ARBA00038291"/>
    </source>
</evidence>
<evidence type="ECO:0000256" key="8">
    <source>
        <dbReference type="ARBA" id="ARBA00023158"/>
    </source>
</evidence>
<dbReference type="EnsemblMetazoa" id="AATE018010-RA">
    <property type="protein sequence ID" value="AATE018010-PA.1"/>
    <property type="gene ID" value="AATE018010"/>
</dbReference>
<dbReference type="CDD" id="cd04658">
    <property type="entry name" value="Piwi_piwi-like_Euk"/>
    <property type="match status" value="1"/>
</dbReference>
<dbReference type="Gene3D" id="3.30.420.10">
    <property type="entry name" value="Ribonuclease H-like superfamily/Ribonuclease H"/>
    <property type="match status" value="1"/>
</dbReference>
<feature type="domain" description="Piwi" evidence="12">
    <location>
        <begin position="608"/>
        <end position="902"/>
    </location>
</feature>
<organism evidence="13">
    <name type="scientific">Anopheles atroparvus</name>
    <name type="common">European mosquito</name>
    <dbReference type="NCBI Taxonomy" id="41427"/>
    <lineage>
        <taxon>Eukaryota</taxon>
        <taxon>Metazoa</taxon>
        <taxon>Ecdysozoa</taxon>
        <taxon>Arthropoda</taxon>
        <taxon>Hexapoda</taxon>
        <taxon>Insecta</taxon>
        <taxon>Pterygota</taxon>
        <taxon>Neoptera</taxon>
        <taxon>Endopterygota</taxon>
        <taxon>Diptera</taxon>
        <taxon>Nematocera</taxon>
        <taxon>Culicoidea</taxon>
        <taxon>Culicidae</taxon>
        <taxon>Anophelinae</taxon>
        <taxon>Anopheles</taxon>
    </lineage>
</organism>
<dbReference type="InterPro" id="IPR012337">
    <property type="entry name" value="RNaseH-like_sf"/>
</dbReference>
<accession>A0A182JH63</accession>
<sequence>MSSRQNFLRAFIESASVDSADNRSVSADSGAQVQSTSTTSSAASYSADSGLGHGRGRARLITAFKECGITQEQPCQNPGILGRGRFLKMVMEKAEEQQEVKTETVAVANESAQTPDKTTQEKEMKVAPESKRDTSESKKDAPSVGERVRSVPNEPVVRMGTSGTPTTLLCNFMELHCEPGRGIFLYTVDFEPQLDSKNERYRCVEANAHIFGNTYTFDGVMLLLPQALPEERMVINMNRPQDGTPVQLTVTFRGKKRMSENVMFYNKLFRRIMGFLQLTEMGRKHFDPTQARIVPQHKLEVWPGYVTAVNEFESGLMLNLDITHRVLMQTTVYEHIKMTSLASPKEYHANLIKSLLGLVVFTRYNKKTYRIDDVCFDENPLSTFRYGDRDITYVEYYKQQYDIDIMDHKQPLLLHRAERRVSGQAKPQEMLVCLVPEICYLTGLTDELRSDFKVMRDIATHTRVTPNQRMAAMEQFCKNVNSNEKARSLLAGWGLELKTKARTVAGRTLPNENIMFGKNGSTNAGPMADFNNQITSNHMLEVVHIRNWLLVHTSRNEQIAYAFMQCVNRNCQLLGMEINQPQIAVLQQDGTQQYVQALRSRIRPETQIVVIIFPTAREDRYSAIKRVCCTEIPVPTQVINARTLMNDKRVRSIVLKILLQMNCKLGGTLWSVNIPLNDTMICGIDTYHETKRQSSSVAAFVGSLDPSFTHWYSRATIQSCKEEFMNGLCVSFEHMLRAYRRRNCQLPSRVIIFRDGVSDSQMNMCDEYELPQLMSACEMVQPGYKPKITFIVVQKRIITRMFGMNRSNGTFDNPPPGTVLDHTVTRRYHYDFFLVSQSVRQGTVSPTHYVVLRDDSAFAPDILQRLSYKMCYMYYNWPGSVRVPACCQYAHKLAYLVGQSIKRMPADSLCDKLFYL</sequence>
<evidence type="ECO:0000256" key="10">
    <source>
        <dbReference type="SAM" id="MobiDB-lite"/>
    </source>
</evidence>
<dbReference type="GO" id="GO:0003723">
    <property type="term" value="F:RNA binding"/>
    <property type="evidence" value="ECO:0007669"/>
    <property type="project" value="UniProtKB-KW"/>
</dbReference>
<keyword evidence="5" id="KW-0221">Differentiation</keyword>
<feature type="compositionally biased region" description="Basic and acidic residues" evidence="10">
    <location>
        <begin position="118"/>
        <end position="148"/>
    </location>
</feature>
<proteinExistence type="inferred from homology"/>
<protein>
    <submittedName>
        <fullName evidence="13">Uncharacterized protein</fullName>
    </submittedName>
</protein>
<dbReference type="AlphaFoldDB" id="A0A182JH63"/>
<feature type="region of interest" description="Disordered" evidence="10">
    <location>
        <begin position="99"/>
        <end position="148"/>
    </location>
</feature>
<dbReference type="SMART" id="SM00950">
    <property type="entry name" value="Piwi"/>
    <property type="match status" value="1"/>
</dbReference>
<evidence type="ECO:0000256" key="1">
    <source>
        <dbReference type="ARBA" id="ARBA00004331"/>
    </source>
</evidence>
<keyword evidence="4" id="KW-0963">Cytoplasm</keyword>
<reference evidence="13" key="1">
    <citation type="submission" date="2022-08" db="UniProtKB">
        <authorList>
            <consortium name="EnsemblMetazoa"/>
        </authorList>
    </citation>
    <scope>IDENTIFICATION</scope>
    <source>
        <strain evidence="13">EBRO</strain>
    </source>
</reference>
<feature type="compositionally biased region" description="Polar residues" evidence="10">
    <location>
        <begin position="18"/>
        <end position="34"/>
    </location>
</feature>
<evidence type="ECO:0000259" key="12">
    <source>
        <dbReference type="PROSITE" id="PS50822"/>
    </source>
</evidence>
<dbReference type="GO" id="GO:0141009">
    <property type="term" value="P:transposable element silencing by piRNA-mediated mRNA destabilization"/>
    <property type="evidence" value="ECO:0007669"/>
    <property type="project" value="UniProtKB-ARBA"/>
</dbReference>
<dbReference type="Gene3D" id="3.40.50.2300">
    <property type="match status" value="1"/>
</dbReference>
<dbReference type="InterPro" id="IPR036085">
    <property type="entry name" value="PAZ_dom_sf"/>
</dbReference>
<name>A0A182JH63_ANOAO</name>
<dbReference type="SMART" id="SM00949">
    <property type="entry name" value="PAZ"/>
    <property type="match status" value="1"/>
</dbReference>
<evidence type="ECO:0000256" key="5">
    <source>
        <dbReference type="ARBA" id="ARBA00022782"/>
    </source>
</evidence>
<dbReference type="SUPFAM" id="SSF101690">
    <property type="entry name" value="PAZ domain"/>
    <property type="match status" value="1"/>
</dbReference>
<evidence type="ECO:0000256" key="2">
    <source>
        <dbReference type="ARBA" id="ARBA00004556"/>
    </source>
</evidence>
<dbReference type="InterPro" id="IPR036397">
    <property type="entry name" value="RNaseH_sf"/>
</dbReference>
<dbReference type="GO" id="GO:0140965">
    <property type="term" value="P:secondary piRNA processing"/>
    <property type="evidence" value="ECO:0007669"/>
    <property type="project" value="UniProtKB-ARBA"/>
</dbReference>
<dbReference type="GO" id="GO:0043186">
    <property type="term" value="C:P granule"/>
    <property type="evidence" value="ECO:0007669"/>
    <property type="project" value="UniProtKB-ARBA"/>
</dbReference>
<keyword evidence="6" id="KW-0694">RNA-binding</keyword>
<dbReference type="FunFam" id="3.30.420.10:FF:000014">
    <property type="entry name" value="Piwi-like RNA-mediated gene silencing 1"/>
    <property type="match status" value="1"/>
</dbReference>
<feature type="domain" description="PAZ" evidence="11">
    <location>
        <begin position="331"/>
        <end position="443"/>
    </location>
</feature>
<dbReference type="STRING" id="41427.A0A182JH63"/>
<evidence type="ECO:0000313" key="13">
    <source>
        <dbReference type="EnsemblMetazoa" id="AATE018010-PA.1"/>
    </source>
</evidence>
<evidence type="ECO:0000256" key="3">
    <source>
        <dbReference type="ARBA" id="ARBA00022473"/>
    </source>
</evidence>
<comment type="subcellular location">
    <subcellularLocation>
        <location evidence="1">Cytoplasm</location>
        <location evidence="1">Cytoplasmic ribonucleoprotein granule</location>
    </subcellularLocation>
    <subcellularLocation>
        <location evidence="2">Cytoplasm</location>
        <location evidence="2">Perinuclear region</location>
    </subcellularLocation>
</comment>
<dbReference type="Pfam" id="PF02170">
    <property type="entry name" value="PAZ"/>
    <property type="match status" value="1"/>
</dbReference>
<feature type="compositionally biased region" description="Low complexity" evidence="10">
    <location>
        <begin position="35"/>
        <end position="49"/>
    </location>
</feature>
<feature type="region of interest" description="Disordered" evidence="10">
    <location>
        <begin position="18"/>
        <end position="52"/>
    </location>
</feature>
<dbReference type="Pfam" id="PF02171">
    <property type="entry name" value="Piwi"/>
    <property type="match status" value="1"/>
</dbReference>
<dbReference type="SUPFAM" id="SSF53098">
    <property type="entry name" value="Ribonuclease H-like"/>
    <property type="match status" value="1"/>
</dbReference>
<dbReference type="Gene3D" id="2.170.260.10">
    <property type="entry name" value="paz domain"/>
    <property type="match status" value="1"/>
</dbReference>
<comment type="similarity">
    <text evidence="9">Belongs to the argonaute family. Piwi subfamily.</text>
</comment>
<keyword evidence="3" id="KW-0217">Developmental protein</keyword>
<dbReference type="Pfam" id="PF23278">
    <property type="entry name" value="Piwi_N"/>
    <property type="match status" value="1"/>
</dbReference>
<keyword evidence="8" id="KW-0943">RNA-mediated gene silencing</keyword>
<dbReference type="GO" id="GO:0048471">
    <property type="term" value="C:perinuclear region of cytoplasm"/>
    <property type="evidence" value="ECO:0007669"/>
    <property type="project" value="UniProtKB-SubCell"/>
</dbReference>
<dbReference type="VEuPathDB" id="VectorBase:AATE018010"/>
<dbReference type="FunFam" id="2.170.260.10:FF:000003">
    <property type="entry name" value="Piwi-like RNA-mediated gene silencing 2"/>
    <property type="match status" value="1"/>
</dbReference>
<dbReference type="GO" id="GO:0016891">
    <property type="term" value="F:RNA endonuclease activity producing 5'-phosphomonoesters, hydrolytic mechanism"/>
    <property type="evidence" value="ECO:0007669"/>
    <property type="project" value="UniProtKB-ARBA"/>
</dbReference>
<evidence type="ECO:0000256" key="4">
    <source>
        <dbReference type="ARBA" id="ARBA00022490"/>
    </source>
</evidence>
<evidence type="ECO:0000256" key="7">
    <source>
        <dbReference type="ARBA" id="ARBA00022943"/>
    </source>
</evidence>
<dbReference type="PROSITE" id="PS50822">
    <property type="entry name" value="PIWI"/>
    <property type="match status" value="1"/>
</dbReference>
<dbReference type="GO" id="GO:0048477">
    <property type="term" value="P:oogenesis"/>
    <property type="evidence" value="ECO:0007669"/>
    <property type="project" value="UniProtKB-KW"/>
</dbReference>
<evidence type="ECO:0000259" key="11">
    <source>
        <dbReference type="PROSITE" id="PS50821"/>
    </source>
</evidence>
<dbReference type="PROSITE" id="PS50821">
    <property type="entry name" value="PAZ"/>
    <property type="match status" value="1"/>
</dbReference>
<dbReference type="PANTHER" id="PTHR22891">
    <property type="entry name" value="EUKARYOTIC TRANSLATION INITIATION FACTOR 2C"/>
    <property type="match status" value="1"/>
</dbReference>
<keyword evidence="7" id="KW-0896">Oogenesis</keyword>
<dbReference type="InterPro" id="IPR003165">
    <property type="entry name" value="Piwi"/>
</dbReference>
<dbReference type="CDD" id="cd02845">
    <property type="entry name" value="PAZ_piwi_like"/>
    <property type="match status" value="1"/>
</dbReference>